<evidence type="ECO:0000313" key="1">
    <source>
        <dbReference type="EnsemblPlants" id="TraesCS7A02G483900.1.cds1"/>
    </source>
</evidence>
<organism evidence="1">
    <name type="scientific">Triticum aestivum</name>
    <name type="common">Wheat</name>
    <dbReference type="NCBI Taxonomy" id="4565"/>
    <lineage>
        <taxon>Eukaryota</taxon>
        <taxon>Viridiplantae</taxon>
        <taxon>Streptophyta</taxon>
        <taxon>Embryophyta</taxon>
        <taxon>Tracheophyta</taxon>
        <taxon>Spermatophyta</taxon>
        <taxon>Magnoliopsida</taxon>
        <taxon>Liliopsida</taxon>
        <taxon>Poales</taxon>
        <taxon>Poaceae</taxon>
        <taxon>BOP clade</taxon>
        <taxon>Pooideae</taxon>
        <taxon>Triticodae</taxon>
        <taxon>Triticeae</taxon>
        <taxon>Triticinae</taxon>
        <taxon>Triticum</taxon>
    </lineage>
</organism>
<dbReference type="Gramene" id="TraesNOR7A03G04049470.1">
    <property type="protein sequence ID" value="TraesNOR7A03G04049470.1.CDS1"/>
    <property type="gene ID" value="TraesNOR7A03G04049470"/>
</dbReference>
<dbReference type="Proteomes" id="UP000019116">
    <property type="component" value="Chromosome 7A"/>
</dbReference>
<evidence type="ECO:0000313" key="2">
    <source>
        <dbReference type="Proteomes" id="UP000019116"/>
    </source>
</evidence>
<proteinExistence type="predicted"/>
<reference evidence="1" key="1">
    <citation type="submission" date="2018-08" db="EMBL/GenBank/DDBJ databases">
        <authorList>
            <person name="Rossello M."/>
        </authorList>
    </citation>
    <scope>NUCLEOTIDE SEQUENCE [LARGE SCALE GENOMIC DNA]</scope>
    <source>
        <strain evidence="1">cv. Chinese Spring</strain>
    </source>
</reference>
<sequence length="151" mass="16742">MNSVEKRVINRQWQCLICCLIERLVPNLHFLRPEPLLEFLTISVVTQEDLFPLVHVSRPTTATVPATSAAPTPPSAASTASIATAKELQSTLHSLLWRQSRLPAWSRRGRSFPCLAASNEAVLLGGPVHRWLHTRHAAARAGGRDRTRRLG</sequence>
<dbReference type="EnsemblPlants" id="TraesCS7A02G483900.1">
    <property type="protein sequence ID" value="TraesCS7A02G483900.1.cds1"/>
    <property type="gene ID" value="TraesCS7A02G483900"/>
</dbReference>
<name>A0A3B6RR00_WHEAT</name>
<dbReference type="AlphaFoldDB" id="A0A3B6RR00"/>
<dbReference type="Gramene" id="TraesMAC7A03G04004000.1">
    <property type="protein sequence ID" value="TraesMAC7A03G04004000.1.CDS1"/>
    <property type="gene ID" value="TraesMAC7A03G04004000"/>
</dbReference>
<dbReference type="Gramene" id="TraesARI7A03G03980510.1">
    <property type="protein sequence ID" value="TraesARI7A03G03980510.1.CDS1"/>
    <property type="gene ID" value="TraesARI7A03G03980510"/>
</dbReference>
<dbReference type="Gramene" id="TraesCS7A03G1171700.1">
    <property type="protein sequence ID" value="TraesCS7A03G1171700.1.CDS1"/>
    <property type="gene ID" value="TraesCS7A03G1171700"/>
</dbReference>
<accession>A0A3B6RR00</accession>
<dbReference type="Gramene" id="TraesCS7A02G483900.1">
    <property type="protein sequence ID" value="TraesCS7A02G483900.1.cds1"/>
    <property type="gene ID" value="TraesCS7A02G483900"/>
</dbReference>
<keyword evidence="2" id="KW-1185">Reference proteome</keyword>
<protein>
    <submittedName>
        <fullName evidence="1">Uncharacterized protein</fullName>
    </submittedName>
</protein>
<reference evidence="1" key="2">
    <citation type="submission" date="2018-10" db="UniProtKB">
        <authorList>
            <consortium name="EnsemblPlants"/>
        </authorList>
    </citation>
    <scope>IDENTIFICATION</scope>
</reference>